<name>A0ABV7SSC1_9SPHN</name>
<evidence type="ECO:0000313" key="1">
    <source>
        <dbReference type="EMBL" id="MFC3579231.1"/>
    </source>
</evidence>
<protein>
    <recommendedName>
        <fullName evidence="3">GIY-YIG nuclease family protein</fullName>
    </recommendedName>
</protein>
<dbReference type="Proteomes" id="UP001595713">
    <property type="component" value="Unassembled WGS sequence"/>
</dbReference>
<proteinExistence type="predicted"/>
<evidence type="ECO:0008006" key="3">
    <source>
        <dbReference type="Google" id="ProtNLM"/>
    </source>
</evidence>
<evidence type="ECO:0000313" key="2">
    <source>
        <dbReference type="Proteomes" id="UP001595713"/>
    </source>
</evidence>
<gene>
    <name evidence="1" type="ORF">ACFONA_03560</name>
</gene>
<keyword evidence="2" id="KW-1185">Reference proteome</keyword>
<dbReference type="RefSeq" id="WP_261295203.1">
    <property type="nucleotide sequence ID" value="NZ_JANQBK010000014.1"/>
</dbReference>
<dbReference type="EMBL" id="JBHRXP010000001">
    <property type="protein sequence ID" value="MFC3579231.1"/>
    <property type="molecule type" value="Genomic_DNA"/>
</dbReference>
<reference evidence="2" key="1">
    <citation type="journal article" date="2019" name="Int. J. Syst. Evol. Microbiol.">
        <title>The Global Catalogue of Microorganisms (GCM) 10K type strain sequencing project: providing services to taxonomists for standard genome sequencing and annotation.</title>
        <authorList>
            <consortium name="The Broad Institute Genomics Platform"/>
            <consortium name="The Broad Institute Genome Sequencing Center for Infectious Disease"/>
            <person name="Wu L."/>
            <person name="Ma J."/>
        </authorList>
    </citation>
    <scope>NUCLEOTIDE SEQUENCE [LARGE SCALE GENOMIC DNA]</scope>
    <source>
        <strain evidence="2">KCTC 42739</strain>
    </source>
</reference>
<comment type="caution">
    <text evidence="1">The sequence shown here is derived from an EMBL/GenBank/DDBJ whole genome shotgun (WGS) entry which is preliminary data.</text>
</comment>
<organism evidence="1 2">
    <name type="scientific">Sphingomonas hylomeconis</name>
    <dbReference type="NCBI Taxonomy" id="1395958"/>
    <lineage>
        <taxon>Bacteria</taxon>
        <taxon>Pseudomonadati</taxon>
        <taxon>Pseudomonadota</taxon>
        <taxon>Alphaproteobacteria</taxon>
        <taxon>Sphingomonadales</taxon>
        <taxon>Sphingomonadaceae</taxon>
        <taxon>Sphingomonas</taxon>
    </lineage>
</organism>
<accession>A0ABV7SSC1</accession>
<sequence>MITVFQSDIARFLAIQALGRQRTTYPELARSVSWPHPQGRGLGKHLWEVLNYTHNQGLPCLTSILCIAGTRRPPEGALEFIRQVYGPTDIEAEQQRVFEFDWASVAALAFEQQIAPEIDFGRIYATRTWGFDPMEWGMTGFTDEATRDQILERMDGRPIYIVYFCSQHAEAIEGRDGRFTIAPENVARVLGIVEVQPEKAAHDTHTAPDAVQDMLELWGRPRWQFGLTNSRAWEFVNPPWTREALPHARSMSWEATRGIVDLTEEEKRLIRQYALREVAVYGHELRQLAYALREPMHTTYLAVCEDADLLAKTRAPAGAKLVKIGVSGDTERRLRDLNDHHFAKIFGLSFRMLATQRWPSQDEALAREAAALEWALVNASAHASGEYFFMTERETMDAVTKVKPPKRVR</sequence>